<keyword evidence="1" id="KW-0560">Oxidoreductase</keyword>
<dbReference type="Pfam" id="PF01266">
    <property type="entry name" value="DAO"/>
    <property type="match status" value="1"/>
</dbReference>
<dbReference type="InParanoid" id="A0A2G4YQE1"/>
<evidence type="ECO:0000313" key="3">
    <source>
        <dbReference type="EMBL" id="PHZ84544.1"/>
    </source>
</evidence>
<dbReference type="PANTHER" id="PTHR13847">
    <property type="entry name" value="SARCOSINE DEHYDROGENASE-RELATED"/>
    <property type="match status" value="1"/>
</dbReference>
<organism evidence="3 4">
    <name type="scientific">Paremcibacter congregatus</name>
    <dbReference type="NCBI Taxonomy" id="2043170"/>
    <lineage>
        <taxon>Bacteria</taxon>
        <taxon>Pseudomonadati</taxon>
        <taxon>Pseudomonadota</taxon>
        <taxon>Alphaproteobacteria</taxon>
        <taxon>Emcibacterales</taxon>
        <taxon>Emcibacteraceae</taxon>
        <taxon>Paremcibacter</taxon>
    </lineage>
</organism>
<gene>
    <name evidence="3" type="ORF">CRD36_12125</name>
</gene>
<dbReference type="GO" id="GO:0005737">
    <property type="term" value="C:cytoplasm"/>
    <property type="evidence" value="ECO:0007669"/>
    <property type="project" value="TreeGrafter"/>
</dbReference>
<feature type="domain" description="FAD dependent oxidoreductase" evidence="2">
    <location>
        <begin position="8"/>
        <end position="354"/>
    </location>
</feature>
<name>A0A2G4YQE1_9PROT</name>
<dbReference type="Gene3D" id="3.50.50.60">
    <property type="entry name" value="FAD/NAD(P)-binding domain"/>
    <property type="match status" value="1"/>
</dbReference>
<proteinExistence type="predicted"/>
<dbReference type="InterPro" id="IPR036188">
    <property type="entry name" value="FAD/NAD-bd_sf"/>
</dbReference>
<evidence type="ECO:0000256" key="1">
    <source>
        <dbReference type="ARBA" id="ARBA00023002"/>
    </source>
</evidence>
<dbReference type="SUPFAM" id="SSF51905">
    <property type="entry name" value="FAD/NAD(P)-binding domain"/>
    <property type="match status" value="1"/>
</dbReference>
<dbReference type="FunCoup" id="A0A2G4YQE1">
    <property type="interactions" value="464"/>
</dbReference>
<accession>A0A2G4YQE1</accession>
<reference evidence="3 4" key="1">
    <citation type="submission" date="2017-10" db="EMBL/GenBank/DDBJ databases">
        <title>Frigbacter circumglobatus gen. nov. sp. nov., isolated from sediment cultured in situ.</title>
        <authorList>
            <person name="Zhao Z."/>
        </authorList>
    </citation>
    <scope>NUCLEOTIDE SEQUENCE [LARGE SCALE GENOMIC DNA]</scope>
    <source>
        <strain evidence="3 4">ZYL</strain>
    </source>
</reference>
<dbReference type="OrthoDB" id="7421214at2"/>
<comment type="caution">
    <text evidence="3">The sequence shown here is derived from an EMBL/GenBank/DDBJ whole genome shotgun (WGS) entry which is preliminary data.</text>
</comment>
<dbReference type="PANTHER" id="PTHR13847:SF287">
    <property type="entry name" value="FAD-DEPENDENT OXIDOREDUCTASE DOMAIN-CONTAINING PROTEIN 1"/>
    <property type="match status" value="1"/>
</dbReference>
<dbReference type="EMBL" id="PDEM01000024">
    <property type="protein sequence ID" value="PHZ84544.1"/>
    <property type="molecule type" value="Genomic_DNA"/>
</dbReference>
<dbReference type="GO" id="GO:0016491">
    <property type="term" value="F:oxidoreductase activity"/>
    <property type="evidence" value="ECO:0007669"/>
    <property type="project" value="UniProtKB-KW"/>
</dbReference>
<sequence>MTSPTPYDVIIIGAGIAGLSAAYEISKTSRVLVLEQEDHPGYHATGRSAAVYAACYGSEQDALYALVRASGDFFTDPPAGFSPTPLCSPRGVMFVSARENVPALKAHFAEMHPRNPEAQLVGKDVIQEKFPALDEAYQEAAIYDPRVYDIDVSALQEGYLKAIRQAGGALKTGFQTRDIHYSDDHWIVSDGTDSFRAPVIVNAAGAWVDEVAERAGVTPIGIQPLRRSAILVDGPDGGAVPPHWSMVVEFREEFFFKPDAGKLMACPANEDLSAPCDAQPEELDIAYAAHYVEQALSQPVKKVDHAWAGLRSFVEDRGPVIGFDATAPGFFWVAGQGGYGIQTAPAAGRLVAALLAGQDVPRDLADYGLTPALTSPERCHP</sequence>
<keyword evidence="4" id="KW-1185">Reference proteome</keyword>
<dbReference type="Gene3D" id="3.30.9.10">
    <property type="entry name" value="D-Amino Acid Oxidase, subunit A, domain 2"/>
    <property type="match status" value="1"/>
</dbReference>
<dbReference type="Proteomes" id="UP000229730">
    <property type="component" value="Unassembled WGS sequence"/>
</dbReference>
<dbReference type="AlphaFoldDB" id="A0A2G4YQE1"/>
<dbReference type="InterPro" id="IPR006076">
    <property type="entry name" value="FAD-dep_OxRdtase"/>
</dbReference>
<protein>
    <submittedName>
        <fullName evidence="3">FAD-dependent oxidoreductase</fullName>
    </submittedName>
</protein>
<dbReference type="RefSeq" id="WP_099473592.1">
    <property type="nucleotide sequence ID" value="NZ_CP041025.1"/>
</dbReference>
<evidence type="ECO:0000259" key="2">
    <source>
        <dbReference type="Pfam" id="PF01266"/>
    </source>
</evidence>
<evidence type="ECO:0000313" key="4">
    <source>
        <dbReference type="Proteomes" id="UP000229730"/>
    </source>
</evidence>